<keyword evidence="1" id="KW-0175">Coiled coil</keyword>
<name>A0AAD4KEV7_9EURO</name>
<feature type="non-terminal residue" evidence="4">
    <location>
        <position position="341"/>
    </location>
</feature>
<dbReference type="AlphaFoldDB" id="A0AAD4KEV7"/>
<feature type="compositionally biased region" description="Basic residues" evidence="2">
    <location>
        <begin position="66"/>
        <end position="79"/>
    </location>
</feature>
<keyword evidence="3" id="KW-1133">Transmembrane helix</keyword>
<protein>
    <submittedName>
        <fullName evidence="4">Uncharacterized protein</fullName>
    </submittedName>
</protein>
<sequence>SSRLSSSKSFPVHLHHRNRSDVRPPNDTATPATTERQHWSRRLFIDTSDLESDKSRGGDNTTSNGKQRHSKPRDHHRIPRAVNQIASAGGARNLLPTRSFHKAGDRDREAADGNLLKPSLTHDSSRSLQSSRSTSAHNADADSRKGSLSLASDLNRKLGWTTLRDIKTMDDLEEVRRTREKGEEFLRAKLSSMGLLAADITRQLDYTYYNLLERVSTLYSTIRTFQELIDSSSALQDNFQRDNANIESDIRKQLGDFQNFDPQMRRIDVLEDRMSAGRNKMEALGDRLDVVRREIKAWERRENEWQARVSRRLRIFWGVMGTTIVVLVIAYVVQKWPAEIT</sequence>
<evidence type="ECO:0000256" key="3">
    <source>
        <dbReference type="SAM" id="Phobius"/>
    </source>
</evidence>
<comment type="caution">
    <text evidence="4">The sequence shown here is derived from an EMBL/GenBank/DDBJ whole genome shotgun (WGS) entry which is preliminary data.</text>
</comment>
<feature type="region of interest" description="Disordered" evidence="2">
    <location>
        <begin position="103"/>
        <end position="145"/>
    </location>
</feature>
<evidence type="ECO:0000256" key="2">
    <source>
        <dbReference type="SAM" id="MobiDB-lite"/>
    </source>
</evidence>
<feature type="non-terminal residue" evidence="4">
    <location>
        <position position="1"/>
    </location>
</feature>
<reference evidence="4" key="1">
    <citation type="submission" date="2021-12" db="EMBL/GenBank/DDBJ databases">
        <title>Convergent genome expansion in fungi linked to evolution of root-endophyte symbiosis.</title>
        <authorList>
            <consortium name="DOE Joint Genome Institute"/>
            <person name="Ke Y.-H."/>
            <person name="Bonito G."/>
            <person name="Liao H.-L."/>
            <person name="Looney B."/>
            <person name="Rojas-Flechas A."/>
            <person name="Nash J."/>
            <person name="Hameed K."/>
            <person name="Schadt C."/>
            <person name="Martin F."/>
            <person name="Crous P.W."/>
            <person name="Miettinen O."/>
            <person name="Magnuson J.K."/>
            <person name="Labbe J."/>
            <person name="Jacobson D."/>
            <person name="Doktycz M.J."/>
            <person name="Veneault-Fourrey C."/>
            <person name="Kuo A."/>
            <person name="Mondo S."/>
            <person name="Calhoun S."/>
            <person name="Riley R."/>
            <person name="Ohm R."/>
            <person name="LaButti K."/>
            <person name="Andreopoulos B."/>
            <person name="Pangilinan J."/>
            <person name="Nolan M."/>
            <person name="Tritt A."/>
            <person name="Clum A."/>
            <person name="Lipzen A."/>
            <person name="Daum C."/>
            <person name="Barry K."/>
            <person name="Grigoriev I.V."/>
            <person name="Vilgalys R."/>
        </authorList>
    </citation>
    <scope>NUCLEOTIDE SEQUENCE</scope>
    <source>
        <strain evidence="4">PMI_201</strain>
    </source>
</reference>
<feature type="transmembrane region" description="Helical" evidence="3">
    <location>
        <begin position="315"/>
        <end position="333"/>
    </location>
</feature>
<feature type="region of interest" description="Disordered" evidence="2">
    <location>
        <begin position="1"/>
        <end position="79"/>
    </location>
</feature>
<gene>
    <name evidence="4" type="ORF">BGW36DRAFT_275902</name>
</gene>
<dbReference type="GeneID" id="70240475"/>
<organism evidence="4 5">
    <name type="scientific">Talaromyces proteolyticus</name>
    <dbReference type="NCBI Taxonomy" id="1131652"/>
    <lineage>
        <taxon>Eukaryota</taxon>
        <taxon>Fungi</taxon>
        <taxon>Dikarya</taxon>
        <taxon>Ascomycota</taxon>
        <taxon>Pezizomycotina</taxon>
        <taxon>Eurotiomycetes</taxon>
        <taxon>Eurotiomycetidae</taxon>
        <taxon>Eurotiales</taxon>
        <taxon>Trichocomaceae</taxon>
        <taxon>Talaromyces</taxon>
        <taxon>Talaromyces sect. Bacilispori</taxon>
    </lineage>
</organism>
<evidence type="ECO:0000256" key="1">
    <source>
        <dbReference type="SAM" id="Coils"/>
    </source>
</evidence>
<keyword evidence="5" id="KW-1185">Reference proteome</keyword>
<evidence type="ECO:0000313" key="4">
    <source>
        <dbReference type="EMBL" id="KAH8689203.1"/>
    </source>
</evidence>
<proteinExistence type="predicted"/>
<feature type="compositionally biased region" description="Low complexity" evidence="2">
    <location>
        <begin position="119"/>
        <end position="135"/>
    </location>
</feature>
<dbReference type="EMBL" id="JAJTJA010000016">
    <property type="protein sequence ID" value="KAH8689203.1"/>
    <property type="molecule type" value="Genomic_DNA"/>
</dbReference>
<dbReference type="Proteomes" id="UP001201262">
    <property type="component" value="Unassembled WGS sequence"/>
</dbReference>
<dbReference type="RefSeq" id="XP_046065629.1">
    <property type="nucleotide sequence ID" value="XM_046210188.1"/>
</dbReference>
<feature type="coiled-coil region" evidence="1">
    <location>
        <begin position="281"/>
        <end position="308"/>
    </location>
</feature>
<keyword evidence="3" id="KW-0812">Transmembrane</keyword>
<accession>A0AAD4KEV7</accession>
<keyword evidence="3" id="KW-0472">Membrane</keyword>
<evidence type="ECO:0000313" key="5">
    <source>
        <dbReference type="Proteomes" id="UP001201262"/>
    </source>
</evidence>